<dbReference type="Gene3D" id="3.40.50.1470">
    <property type="entry name" value="Peptidyl-tRNA hydrolase"/>
    <property type="match status" value="1"/>
</dbReference>
<evidence type="ECO:0000256" key="1">
    <source>
        <dbReference type="ARBA" id="ARBA00013260"/>
    </source>
</evidence>
<evidence type="ECO:0000313" key="10">
    <source>
        <dbReference type="Proteomes" id="UP000176222"/>
    </source>
</evidence>
<dbReference type="InterPro" id="IPR001328">
    <property type="entry name" value="Pept_tRNA_hydro"/>
</dbReference>
<reference evidence="9 10" key="1">
    <citation type="journal article" date="2016" name="Nat. Commun.">
        <title>Thousands of microbial genomes shed light on interconnected biogeochemical processes in an aquifer system.</title>
        <authorList>
            <person name="Anantharaman K."/>
            <person name="Brown C.T."/>
            <person name="Hug L.A."/>
            <person name="Sharon I."/>
            <person name="Castelle C.J."/>
            <person name="Probst A.J."/>
            <person name="Thomas B.C."/>
            <person name="Singh A."/>
            <person name="Wilkins M.J."/>
            <person name="Karaoz U."/>
            <person name="Brodie E.L."/>
            <person name="Williams K.H."/>
            <person name="Hubbard S.S."/>
            <person name="Banfield J.F."/>
        </authorList>
    </citation>
    <scope>NUCLEOTIDE SEQUENCE [LARGE SCALE GENOMIC DNA]</scope>
</reference>
<keyword evidence="4" id="KW-0694">RNA-binding</keyword>
<accession>A0A1G2QC83</accession>
<dbReference type="PROSITE" id="PS01195">
    <property type="entry name" value="PEPT_TRNA_HYDROL_1"/>
    <property type="match status" value="1"/>
</dbReference>
<dbReference type="CDD" id="cd00462">
    <property type="entry name" value="PTH"/>
    <property type="match status" value="1"/>
</dbReference>
<dbReference type="AlphaFoldDB" id="A0A1G2QC83"/>
<evidence type="ECO:0000313" key="9">
    <source>
        <dbReference type="EMBL" id="OHA58184.1"/>
    </source>
</evidence>
<evidence type="ECO:0000256" key="7">
    <source>
        <dbReference type="RuleBase" id="RU000673"/>
    </source>
</evidence>
<dbReference type="Pfam" id="PF01195">
    <property type="entry name" value="Pept_tRNA_hydro"/>
    <property type="match status" value="1"/>
</dbReference>
<evidence type="ECO:0000256" key="2">
    <source>
        <dbReference type="ARBA" id="ARBA00022555"/>
    </source>
</evidence>
<dbReference type="Proteomes" id="UP000176222">
    <property type="component" value="Unassembled WGS sequence"/>
</dbReference>
<evidence type="ECO:0000256" key="5">
    <source>
        <dbReference type="ARBA" id="ARBA00038063"/>
    </source>
</evidence>
<evidence type="ECO:0000256" key="3">
    <source>
        <dbReference type="ARBA" id="ARBA00022801"/>
    </source>
</evidence>
<keyword evidence="3 7" id="KW-0378">Hydrolase</keyword>
<dbReference type="GO" id="GO:0004045">
    <property type="term" value="F:peptidyl-tRNA hydrolase activity"/>
    <property type="evidence" value="ECO:0007669"/>
    <property type="project" value="UniProtKB-EC"/>
</dbReference>
<evidence type="ECO:0000256" key="6">
    <source>
        <dbReference type="ARBA" id="ARBA00050038"/>
    </source>
</evidence>
<dbReference type="NCBIfam" id="TIGR00447">
    <property type="entry name" value="pth"/>
    <property type="match status" value="1"/>
</dbReference>
<gene>
    <name evidence="9" type="ORF">A2370_00550</name>
</gene>
<evidence type="ECO:0000256" key="8">
    <source>
        <dbReference type="RuleBase" id="RU004320"/>
    </source>
</evidence>
<dbReference type="SUPFAM" id="SSF53178">
    <property type="entry name" value="Peptidyl-tRNA hydrolase-like"/>
    <property type="match status" value="1"/>
</dbReference>
<proteinExistence type="inferred from homology"/>
<dbReference type="EMBL" id="MHTH01000013">
    <property type="protein sequence ID" value="OHA58184.1"/>
    <property type="molecule type" value="Genomic_DNA"/>
</dbReference>
<keyword evidence="2" id="KW-0820">tRNA-binding</keyword>
<evidence type="ECO:0000256" key="4">
    <source>
        <dbReference type="ARBA" id="ARBA00022884"/>
    </source>
</evidence>
<dbReference type="STRING" id="1802436.A2370_00550"/>
<dbReference type="EC" id="3.1.1.29" evidence="1 7"/>
<dbReference type="PANTHER" id="PTHR17224:SF1">
    <property type="entry name" value="PEPTIDYL-TRNA HYDROLASE"/>
    <property type="match status" value="1"/>
</dbReference>
<comment type="catalytic activity">
    <reaction evidence="7">
        <text>an N-acyl-L-alpha-aminoacyl-tRNA + H2O = an N-acyl-L-amino acid + a tRNA + H(+)</text>
        <dbReference type="Rhea" id="RHEA:54448"/>
        <dbReference type="Rhea" id="RHEA-COMP:10123"/>
        <dbReference type="Rhea" id="RHEA-COMP:13883"/>
        <dbReference type="ChEBI" id="CHEBI:15377"/>
        <dbReference type="ChEBI" id="CHEBI:15378"/>
        <dbReference type="ChEBI" id="CHEBI:59874"/>
        <dbReference type="ChEBI" id="CHEBI:78442"/>
        <dbReference type="ChEBI" id="CHEBI:138191"/>
        <dbReference type="EC" id="3.1.1.29"/>
    </reaction>
</comment>
<comment type="similarity">
    <text evidence="5 8">Belongs to the PTH family.</text>
</comment>
<sequence length="212" mass="23392">MSYIIVGLGNPGEEYEATRHNAGRMVVEAWAKKYQAEEDLSDWKFDKLLNAQKSSGEVFPELLSGKKNKKGEKVLALLPETFMNNSGKALRDKIKGPKMAEKLVVVHDDLDLPLGSMKIVFNRGSGGHKGLESIIKALKTQAFVRVRLGVCPTTPTGKLKKPVGEKLIDFIVGEFKPDELKVFKKVTKQAVEALDLIVGEGREKAMGEVNSR</sequence>
<dbReference type="GO" id="GO:0000049">
    <property type="term" value="F:tRNA binding"/>
    <property type="evidence" value="ECO:0007669"/>
    <property type="project" value="UniProtKB-KW"/>
</dbReference>
<dbReference type="PANTHER" id="PTHR17224">
    <property type="entry name" value="PEPTIDYL-TRNA HYDROLASE"/>
    <property type="match status" value="1"/>
</dbReference>
<protein>
    <recommendedName>
        <fullName evidence="6 7">Peptidyl-tRNA hydrolase</fullName>
        <ecNumber evidence="1 7">3.1.1.29</ecNumber>
    </recommendedName>
</protein>
<organism evidence="9 10">
    <name type="scientific">Candidatus Vogelbacteria bacterium RIFOXYB1_FULL_42_16</name>
    <dbReference type="NCBI Taxonomy" id="1802436"/>
    <lineage>
        <taxon>Bacteria</taxon>
        <taxon>Candidatus Vogeliibacteriota</taxon>
    </lineage>
</organism>
<comment type="caution">
    <text evidence="9">The sequence shown here is derived from an EMBL/GenBank/DDBJ whole genome shotgun (WGS) entry which is preliminary data.</text>
</comment>
<dbReference type="InterPro" id="IPR018171">
    <property type="entry name" value="Pept_tRNA_hydro_CS"/>
</dbReference>
<name>A0A1G2QC83_9BACT</name>
<dbReference type="InterPro" id="IPR036416">
    <property type="entry name" value="Pept_tRNA_hydro_sf"/>
</dbReference>